<dbReference type="InterPro" id="IPR014917">
    <property type="entry name" value="DUF1800"/>
</dbReference>
<dbReference type="Pfam" id="PF08811">
    <property type="entry name" value="DUF1800"/>
    <property type="match status" value="1"/>
</dbReference>
<keyword evidence="2" id="KW-1185">Reference proteome</keyword>
<proteinExistence type="predicted"/>
<sequence length="134" mass="14943">MLPRKVGQGCVLAENQRTAASWVSKPLEKVGAQWPSRGSGVMAQQQVQHVCWRAGFGRRPHDVAAGQTLGRFGDLLLAVSQESAILQFLNSQQNRKQHQHPNENFVCEVMELFTRGRSHYAEQHMKAAACVFMG</sequence>
<dbReference type="EMBL" id="JACSCY010000010">
    <property type="protein sequence ID" value="MBC6611888.1"/>
    <property type="molecule type" value="Genomic_DNA"/>
</dbReference>
<dbReference type="Proteomes" id="UP000622017">
    <property type="component" value="Unassembled WGS sequence"/>
</dbReference>
<accession>A0ABR7MLB7</accession>
<gene>
    <name evidence="1" type="ORF">H8B15_13220</name>
</gene>
<comment type="caution">
    <text evidence="1">The sequence shown here is derived from an EMBL/GenBank/DDBJ whole genome shotgun (WGS) entry which is preliminary data.</text>
</comment>
<evidence type="ECO:0000313" key="1">
    <source>
        <dbReference type="EMBL" id="MBC6611888.1"/>
    </source>
</evidence>
<protein>
    <submittedName>
        <fullName evidence="1">DUF1800 family protein</fullName>
    </submittedName>
</protein>
<evidence type="ECO:0000313" key="2">
    <source>
        <dbReference type="Proteomes" id="UP000622017"/>
    </source>
</evidence>
<name>A0ABR7MLB7_9BACT</name>
<reference evidence="1 2" key="1">
    <citation type="submission" date="2020-08" db="EMBL/GenBank/DDBJ databases">
        <title>Hymenobacter sp.</title>
        <authorList>
            <person name="Kim M.K."/>
        </authorList>
    </citation>
    <scope>NUCLEOTIDE SEQUENCE [LARGE SCALE GENOMIC DNA]</scope>
    <source>
        <strain evidence="1 2">BT507</strain>
    </source>
</reference>
<organism evidence="1 2">
    <name type="scientific">Hymenobacter citatus</name>
    <dbReference type="NCBI Taxonomy" id="2763506"/>
    <lineage>
        <taxon>Bacteria</taxon>
        <taxon>Pseudomonadati</taxon>
        <taxon>Bacteroidota</taxon>
        <taxon>Cytophagia</taxon>
        <taxon>Cytophagales</taxon>
        <taxon>Hymenobacteraceae</taxon>
        <taxon>Hymenobacter</taxon>
    </lineage>
</organism>